<dbReference type="Proteomes" id="UP000515264">
    <property type="component" value="Chromosome 2"/>
</dbReference>
<organism evidence="7 8">
    <name type="scientific">Vibrio spartinae</name>
    <dbReference type="NCBI Taxonomy" id="1918945"/>
    <lineage>
        <taxon>Bacteria</taxon>
        <taxon>Pseudomonadati</taxon>
        <taxon>Pseudomonadota</taxon>
        <taxon>Gammaproteobacteria</taxon>
        <taxon>Vibrionales</taxon>
        <taxon>Vibrionaceae</taxon>
        <taxon>Vibrio</taxon>
    </lineage>
</organism>
<name>A0A1N6LZM0_9VIBR</name>
<dbReference type="AlphaFoldDB" id="A0A1N6LZM0"/>
<reference evidence="6" key="2">
    <citation type="submission" date="2019-11" db="EMBL/GenBank/DDBJ databases">
        <authorList>
            <person name="January G."/>
            <person name="Bunk B."/>
        </authorList>
    </citation>
    <scope>NUCLEOTIDE SEQUENCE</scope>
    <source>
        <strain evidence="6">3.6</strain>
    </source>
</reference>
<dbReference type="RefSeq" id="WP_074371231.1">
    <property type="nucleotide sequence ID" value="NZ_AP024908.1"/>
</dbReference>
<feature type="transmembrane region" description="Helical" evidence="5">
    <location>
        <begin position="15"/>
        <end position="34"/>
    </location>
</feature>
<dbReference type="Proteomes" id="UP000184774">
    <property type="component" value="Unassembled WGS sequence"/>
</dbReference>
<evidence type="ECO:0000256" key="1">
    <source>
        <dbReference type="ARBA" id="ARBA00022475"/>
    </source>
</evidence>
<evidence type="ECO:0000256" key="3">
    <source>
        <dbReference type="ARBA" id="ARBA00022989"/>
    </source>
</evidence>
<evidence type="ECO:0000313" key="6">
    <source>
        <dbReference type="EMBL" id="QMV16789.1"/>
    </source>
</evidence>
<reference evidence="7 8" key="1">
    <citation type="submission" date="2016-12" db="EMBL/GenBank/DDBJ databases">
        <authorList>
            <person name="Song W.-J."/>
            <person name="Kurnit D.M."/>
        </authorList>
    </citation>
    <scope>NUCLEOTIDE SEQUENCE [LARGE SCALE GENOMIC DNA]</scope>
    <source>
        <strain evidence="7 8">CECT 9026</strain>
    </source>
</reference>
<reference evidence="6 9" key="3">
    <citation type="journal article" date="2020" name="J. Nat. Prod.">
        <title>Genomics-Metabolomics Profiling Disclosed Marine Vibrio spartinae 3.6 as a Producer of a New Branched Side Chain Prodigiosin.</title>
        <authorList>
            <person name="Vitale G.A."/>
            <person name="Sciarretta M."/>
            <person name="Palma Esposito F."/>
            <person name="January G.G."/>
            <person name="Giaccio M."/>
            <person name="Bunk B."/>
            <person name="Sproer C."/>
            <person name="Bajerski F."/>
            <person name="Power D."/>
            <person name="Festa C."/>
            <person name="Monti M.C."/>
            <person name="D'Auria M.V."/>
            <person name="de Pascale D."/>
        </authorList>
    </citation>
    <scope>NUCLEOTIDE SEQUENCE [LARGE SCALE GENOMIC DNA]</scope>
    <source>
        <strain evidence="6 9">3.6</strain>
    </source>
</reference>
<evidence type="ECO:0000256" key="4">
    <source>
        <dbReference type="ARBA" id="ARBA00023136"/>
    </source>
</evidence>
<dbReference type="EMBL" id="FSSB01000002">
    <property type="protein sequence ID" value="SIO92581.1"/>
    <property type="molecule type" value="Genomic_DNA"/>
</dbReference>
<sequence>MLHEIPFLGLLFSPLVVYIPFALGITYLIRIVLFRTGLYTKIWKPAWMLVSLFVCILSLSITLYGA</sequence>
<keyword evidence="9" id="KW-1185">Reference proteome</keyword>
<evidence type="ECO:0000313" key="8">
    <source>
        <dbReference type="Proteomes" id="UP000184774"/>
    </source>
</evidence>
<feature type="transmembrane region" description="Helical" evidence="5">
    <location>
        <begin position="46"/>
        <end position="65"/>
    </location>
</feature>
<dbReference type="OrthoDB" id="7021192at2"/>
<gene>
    <name evidence="7" type="ORF">VSP9026_00195</name>
    <name evidence="6" type="ORF">Vspart_04201</name>
</gene>
<evidence type="ECO:0000313" key="7">
    <source>
        <dbReference type="EMBL" id="SIO92581.1"/>
    </source>
</evidence>
<dbReference type="EMBL" id="CP046269">
    <property type="protein sequence ID" value="QMV16789.1"/>
    <property type="molecule type" value="Genomic_DNA"/>
</dbReference>
<dbReference type="Pfam" id="PF07869">
    <property type="entry name" value="DUF1656"/>
    <property type="match status" value="1"/>
</dbReference>
<proteinExistence type="predicted"/>
<accession>A0A1N6LZM0</accession>
<evidence type="ECO:0000313" key="9">
    <source>
        <dbReference type="Proteomes" id="UP000515264"/>
    </source>
</evidence>
<keyword evidence="4 5" id="KW-0472">Membrane</keyword>
<dbReference type="InterPro" id="IPR012451">
    <property type="entry name" value="DUF1656"/>
</dbReference>
<protein>
    <submittedName>
        <fullName evidence="7">Efflux system membrane protein</fullName>
    </submittedName>
</protein>
<keyword evidence="3 5" id="KW-1133">Transmembrane helix</keyword>
<keyword evidence="2 5" id="KW-0812">Transmembrane</keyword>
<keyword evidence="1" id="KW-1003">Cell membrane</keyword>
<evidence type="ECO:0000256" key="5">
    <source>
        <dbReference type="SAM" id="Phobius"/>
    </source>
</evidence>
<evidence type="ECO:0000256" key="2">
    <source>
        <dbReference type="ARBA" id="ARBA00022692"/>
    </source>
</evidence>